<dbReference type="EMBL" id="SRYR01000004">
    <property type="protein sequence ID" value="TGY42091.1"/>
    <property type="molecule type" value="Genomic_DNA"/>
</dbReference>
<gene>
    <name evidence="1" type="ORF">E5347_10160</name>
</gene>
<comment type="caution">
    <text evidence="1">The sequence shown here is derived from an EMBL/GenBank/DDBJ whole genome shotgun (WGS) entry which is preliminary data.</text>
</comment>
<organism evidence="1 2">
    <name type="scientific">Clostridium sartagoforme</name>
    <dbReference type="NCBI Taxonomy" id="84031"/>
    <lineage>
        <taxon>Bacteria</taxon>
        <taxon>Bacillati</taxon>
        <taxon>Bacillota</taxon>
        <taxon>Clostridia</taxon>
        <taxon>Eubacteriales</taxon>
        <taxon>Clostridiaceae</taxon>
        <taxon>Clostridium</taxon>
    </lineage>
</organism>
<dbReference type="Proteomes" id="UP000306888">
    <property type="component" value="Unassembled WGS sequence"/>
</dbReference>
<dbReference type="AlphaFoldDB" id="A0A4S2DM61"/>
<proteinExistence type="predicted"/>
<keyword evidence="2" id="KW-1185">Reference proteome</keyword>
<protein>
    <submittedName>
        <fullName evidence="1">Uncharacterized protein</fullName>
    </submittedName>
</protein>
<accession>A0A4S2DM61</accession>
<evidence type="ECO:0000313" key="2">
    <source>
        <dbReference type="Proteomes" id="UP000306888"/>
    </source>
</evidence>
<evidence type="ECO:0000313" key="1">
    <source>
        <dbReference type="EMBL" id="TGY42091.1"/>
    </source>
</evidence>
<name>A0A4S2DM61_9CLOT</name>
<reference evidence="1 2" key="1">
    <citation type="submission" date="2019-04" db="EMBL/GenBank/DDBJ databases">
        <title>Microbes associate with the intestines of laboratory mice.</title>
        <authorList>
            <person name="Navarre W."/>
            <person name="Wong E."/>
            <person name="Huang K."/>
            <person name="Tropini C."/>
            <person name="Ng K."/>
            <person name="Yu B."/>
        </authorList>
    </citation>
    <scope>NUCLEOTIDE SEQUENCE [LARGE SCALE GENOMIC DNA]</scope>
    <source>
        <strain evidence="1 2">NM50_B9-20</strain>
    </source>
</reference>
<dbReference type="RefSeq" id="WP_136007014.1">
    <property type="nucleotide sequence ID" value="NZ_SRYR01000004.1"/>
</dbReference>
<dbReference type="OrthoDB" id="2081861at2"/>
<sequence>MKQYQGKNSTYQLKVDKVKQVFHAQASGFFSEEDGASFLKDYDEITKTFPSKDYTLVIDAPELKPSSPQVATMLESLLERYMAVPFKNRFLITKGNAITISQFKRLGRSIAGWTESIQYVDDFESAIKGI</sequence>